<evidence type="ECO:0000313" key="2">
    <source>
        <dbReference type="EMBL" id="SIN86376.1"/>
    </source>
</evidence>
<feature type="transmembrane region" description="Helical" evidence="1">
    <location>
        <begin position="52"/>
        <end position="71"/>
    </location>
</feature>
<feature type="transmembrane region" description="Helical" evidence="1">
    <location>
        <begin position="126"/>
        <end position="147"/>
    </location>
</feature>
<evidence type="ECO:0000313" key="3">
    <source>
        <dbReference type="Proteomes" id="UP000184693"/>
    </source>
</evidence>
<keyword evidence="1" id="KW-1133">Transmembrane helix</keyword>
<dbReference type="RefSeq" id="WP_074263224.1">
    <property type="nucleotide sequence ID" value="NZ_FSRM01000001.1"/>
</dbReference>
<dbReference type="AlphaFoldDB" id="A0A1N6ETM3"/>
<gene>
    <name evidence="2" type="ORF">SAMN05444168_0966</name>
</gene>
<dbReference type="Proteomes" id="UP000184693">
    <property type="component" value="Unassembled WGS sequence"/>
</dbReference>
<feature type="transmembrane region" description="Helical" evidence="1">
    <location>
        <begin position="12"/>
        <end position="32"/>
    </location>
</feature>
<accession>A0A1N6ETM3</accession>
<dbReference type="EMBL" id="FSRM01000001">
    <property type="protein sequence ID" value="SIN86376.1"/>
    <property type="molecule type" value="Genomic_DNA"/>
</dbReference>
<proteinExistence type="predicted"/>
<dbReference type="OrthoDB" id="9094516at2"/>
<feature type="transmembrane region" description="Helical" evidence="1">
    <location>
        <begin position="83"/>
        <end position="106"/>
    </location>
</feature>
<name>A0A1N6ETM3_9BURK</name>
<evidence type="ECO:0000256" key="1">
    <source>
        <dbReference type="SAM" id="Phobius"/>
    </source>
</evidence>
<keyword evidence="1" id="KW-0472">Membrane</keyword>
<keyword evidence="1" id="KW-0812">Transmembrane</keyword>
<reference evidence="2 3" key="1">
    <citation type="submission" date="2016-11" db="EMBL/GenBank/DDBJ databases">
        <authorList>
            <person name="Jaros S."/>
            <person name="Januszkiewicz K."/>
            <person name="Wedrychowicz H."/>
        </authorList>
    </citation>
    <scope>NUCLEOTIDE SEQUENCE [LARGE SCALE GENOMIC DNA]</scope>
    <source>
        <strain evidence="2 3">GAS86</strain>
    </source>
</reference>
<organism evidence="2 3">
    <name type="scientific">Paraburkholderia phenazinium</name>
    <dbReference type="NCBI Taxonomy" id="60549"/>
    <lineage>
        <taxon>Bacteria</taxon>
        <taxon>Pseudomonadati</taxon>
        <taxon>Pseudomonadota</taxon>
        <taxon>Betaproteobacteria</taxon>
        <taxon>Burkholderiales</taxon>
        <taxon>Burkholderiaceae</taxon>
        <taxon>Paraburkholderia</taxon>
    </lineage>
</organism>
<sequence>MIEFLAHLSWLLSNIAVPILAPIALLPLLNFSLAYREIAGDVLKAALQHGQLFWTVIAMSAAACYELGCALDQPMSTGSYAWVRIGLVWHVAFIIGSSVLVVFGAADARKYFSDPASSDVPSRTLMWVSFLATAFVATSFSISHFALS</sequence>
<protein>
    <submittedName>
        <fullName evidence="2">Uncharacterized protein</fullName>
    </submittedName>
</protein>